<evidence type="ECO:0000313" key="3">
    <source>
        <dbReference type="Proteomes" id="UP000068016"/>
    </source>
</evidence>
<protein>
    <submittedName>
        <fullName evidence="2">Uncharacterized protein</fullName>
    </submittedName>
</protein>
<evidence type="ECO:0000256" key="1">
    <source>
        <dbReference type="SAM" id="Phobius"/>
    </source>
</evidence>
<name>A0A108E4P2_9BURK</name>
<comment type="caution">
    <text evidence="2">The sequence shown here is derived from an EMBL/GenBank/DDBJ whole genome shotgun (WGS) entry which is preliminary data.</text>
</comment>
<dbReference type="Proteomes" id="UP000068016">
    <property type="component" value="Unassembled WGS sequence"/>
</dbReference>
<feature type="transmembrane region" description="Helical" evidence="1">
    <location>
        <begin position="46"/>
        <end position="66"/>
    </location>
</feature>
<gene>
    <name evidence="2" type="ORF">WT83_30870</name>
</gene>
<accession>A0A108E4P2</accession>
<keyword evidence="1" id="KW-1133">Transmembrane helix</keyword>
<feature type="transmembrane region" description="Helical" evidence="1">
    <location>
        <begin position="209"/>
        <end position="232"/>
    </location>
</feature>
<feature type="transmembrane region" description="Helical" evidence="1">
    <location>
        <begin position="184"/>
        <end position="203"/>
    </location>
</feature>
<feature type="transmembrane region" description="Helical" evidence="1">
    <location>
        <begin position="111"/>
        <end position="132"/>
    </location>
</feature>
<evidence type="ECO:0000313" key="2">
    <source>
        <dbReference type="EMBL" id="KWN04600.1"/>
    </source>
</evidence>
<keyword evidence="1" id="KW-0812">Transmembrane</keyword>
<dbReference type="AlphaFoldDB" id="A0A108E4P2"/>
<reference evidence="2 3" key="1">
    <citation type="submission" date="2015-11" db="EMBL/GenBank/DDBJ databases">
        <title>Expanding the genomic diversity of Burkholderia species for the development of highly accurate diagnostics.</title>
        <authorList>
            <person name="Sahl J."/>
            <person name="Keim P."/>
            <person name="Wagner D."/>
        </authorList>
    </citation>
    <scope>NUCLEOTIDE SEQUENCE [LARGE SCALE GENOMIC DNA]</scope>
    <source>
        <strain evidence="2 3">MSMB793WGS</strain>
    </source>
</reference>
<sequence length="253" mass="28051">MSGIDRLRPDHVLAMVRKAVPLCMALPLLGAGISYAAYTDELSISTWPWRIGVLVALGCCTGLLLIHLRYRGTNELFAYGLVMSLGTFATYYFFGIFGYFCFFIFAPMPALARWPGLIGGIVLNIFWAAMAYRSVCHTVEATPFVGNVFDARGEVVVYDVQRGVTEFERHHKEPSAIPKFGRHIVFGLAPLYLILGRLLSSGFGANGVLLFLAVMSMPLALLFVSLFIRNYVLMIALPKRIENQCGKRVLVAE</sequence>
<dbReference type="EMBL" id="LPLZ01000091">
    <property type="protein sequence ID" value="KWN04600.1"/>
    <property type="molecule type" value="Genomic_DNA"/>
</dbReference>
<feature type="transmembrane region" description="Helical" evidence="1">
    <location>
        <begin position="78"/>
        <end position="105"/>
    </location>
</feature>
<organism evidence="2 3">
    <name type="scientific">Burkholderia territorii</name>
    <dbReference type="NCBI Taxonomy" id="1503055"/>
    <lineage>
        <taxon>Bacteria</taxon>
        <taxon>Pseudomonadati</taxon>
        <taxon>Pseudomonadota</taxon>
        <taxon>Betaproteobacteria</taxon>
        <taxon>Burkholderiales</taxon>
        <taxon>Burkholderiaceae</taxon>
        <taxon>Burkholderia</taxon>
        <taxon>Burkholderia cepacia complex</taxon>
    </lineage>
</organism>
<proteinExistence type="predicted"/>
<keyword evidence="1" id="KW-0472">Membrane</keyword>
<dbReference type="RefSeq" id="WP_060348853.1">
    <property type="nucleotide sequence ID" value="NZ_LPLZ01000091.1"/>
</dbReference>